<keyword evidence="2" id="KW-1185">Reference proteome</keyword>
<dbReference type="Proteomes" id="UP001629235">
    <property type="component" value="Unassembled WGS sequence"/>
</dbReference>
<organism evidence="1 2">
    <name type="scientific">Paraburkholderia rhynchosiae</name>
    <dbReference type="NCBI Taxonomy" id="487049"/>
    <lineage>
        <taxon>Bacteria</taxon>
        <taxon>Pseudomonadati</taxon>
        <taxon>Pseudomonadota</taxon>
        <taxon>Betaproteobacteria</taxon>
        <taxon>Burkholderiales</taxon>
        <taxon>Burkholderiaceae</taxon>
        <taxon>Paraburkholderia</taxon>
    </lineage>
</organism>
<dbReference type="EMBL" id="JAQQDW010000027">
    <property type="protein sequence ID" value="MFM0104793.1"/>
    <property type="molecule type" value="Genomic_DNA"/>
</dbReference>
<protein>
    <submittedName>
        <fullName evidence="1">Hydroxyacid dehydrogenase</fullName>
    </submittedName>
</protein>
<accession>A0ACC7NBA2</accession>
<proteinExistence type="predicted"/>
<name>A0ACC7NBA2_9BURK</name>
<evidence type="ECO:0000313" key="1">
    <source>
        <dbReference type="EMBL" id="MFM0104793.1"/>
    </source>
</evidence>
<sequence length="342" mass="36017">MNMTAPNLPVVLCTLPLDAAGLSLLEGVAHVVVAPDQSADTLRQMIGDADVLVVRTQLPADLFEQPNRLRGVVRNGTGLDFIPVASATSHGIPVANVPGANAQAVVEYCIGGFLLLSRRFAEMDSGLRRDGWTAARALSASTSELSGKTVGIVGVGTIGASLAHACHHGFGMRVIGSQPRLDALPAFVEPVDIDTLFARSDFISLNCPLTDATRHLVNAQRLELMKPHAVLVNASRGAVIDDAALVDALSRRAIKGAMLDVFTEQPLPTGHPFHQLDNVVLTPHAAALTQESSARMSLGAARQVVQLLKGERPEHMVNPEVWGEHSARSNAGSAVTDSGVSL</sequence>
<reference evidence="1 2" key="1">
    <citation type="journal article" date="2024" name="Chem. Sci.">
        <title>Discovery of megapolipeptins by genome mining of a Burkholderiales bacteria collection.</title>
        <authorList>
            <person name="Paulo B.S."/>
            <person name="Recchia M.J.J."/>
            <person name="Lee S."/>
            <person name="Fergusson C.H."/>
            <person name="Romanowski S.B."/>
            <person name="Hernandez A."/>
            <person name="Krull N."/>
            <person name="Liu D.Y."/>
            <person name="Cavanagh H."/>
            <person name="Bos A."/>
            <person name="Gray C.A."/>
            <person name="Murphy B.T."/>
            <person name="Linington R.G."/>
            <person name="Eustaquio A.S."/>
        </authorList>
    </citation>
    <scope>NUCLEOTIDE SEQUENCE [LARGE SCALE GENOMIC DNA]</scope>
    <source>
        <strain evidence="1 2">RL18-126-BIB-B</strain>
    </source>
</reference>
<evidence type="ECO:0000313" key="2">
    <source>
        <dbReference type="Proteomes" id="UP001629235"/>
    </source>
</evidence>
<comment type="caution">
    <text evidence="1">The sequence shown here is derived from an EMBL/GenBank/DDBJ whole genome shotgun (WGS) entry which is preliminary data.</text>
</comment>
<gene>
    <name evidence="1" type="ORF">PQR01_15225</name>
</gene>